<organism evidence="1 2">
    <name type="scientific">Polarella glacialis</name>
    <name type="common">Dinoflagellate</name>
    <dbReference type="NCBI Taxonomy" id="89957"/>
    <lineage>
        <taxon>Eukaryota</taxon>
        <taxon>Sar</taxon>
        <taxon>Alveolata</taxon>
        <taxon>Dinophyceae</taxon>
        <taxon>Suessiales</taxon>
        <taxon>Suessiaceae</taxon>
        <taxon>Polarella</taxon>
    </lineage>
</organism>
<evidence type="ECO:0000313" key="2">
    <source>
        <dbReference type="Proteomes" id="UP000654075"/>
    </source>
</evidence>
<dbReference type="AlphaFoldDB" id="A0A813H262"/>
<evidence type="ECO:0000313" key="1">
    <source>
        <dbReference type="EMBL" id="CAE8631871.1"/>
    </source>
</evidence>
<dbReference type="SUPFAM" id="SSF56784">
    <property type="entry name" value="HAD-like"/>
    <property type="match status" value="1"/>
</dbReference>
<dbReference type="Proteomes" id="UP000654075">
    <property type="component" value="Unassembled WGS sequence"/>
</dbReference>
<dbReference type="InterPro" id="IPR023214">
    <property type="entry name" value="HAD_sf"/>
</dbReference>
<proteinExistence type="predicted"/>
<dbReference type="Pfam" id="PF13419">
    <property type="entry name" value="HAD_2"/>
    <property type="match status" value="1"/>
</dbReference>
<dbReference type="OMA" id="HIGNDFQ"/>
<dbReference type="InterPro" id="IPR041492">
    <property type="entry name" value="HAD_2"/>
</dbReference>
<dbReference type="InterPro" id="IPR036412">
    <property type="entry name" value="HAD-like_sf"/>
</dbReference>
<evidence type="ECO:0008006" key="3">
    <source>
        <dbReference type="Google" id="ProtNLM"/>
    </source>
</evidence>
<gene>
    <name evidence="1" type="ORF">PGLA1383_LOCUS47872</name>
</gene>
<comment type="caution">
    <text evidence="1">The sequence shown here is derived from an EMBL/GenBank/DDBJ whole genome shotgun (WGS) entry which is preliminary data.</text>
</comment>
<sequence length="194" mass="21913">MKDAFPFLNWAVGEGYLLSVTTNTPCRTMDSVLPFMGLHQYFRCFTCSQDVGAEKPDLEIFQHSLEEMRKNSKHILEGSVQSDEIREFDPKTFNHAEIKFVNRYQKLLRSPNEDLQPDQILHIGDSFAADLCGPKAAGWQGIHLDRSGDPNVRIYQDWLEGPAYAGKTEEDIRVNTVFSLDEVRSKLEAAAGSG</sequence>
<protein>
    <recommendedName>
        <fullName evidence="3">5'-nucleotidase</fullName>
    </recommendedName>
</protein>
<dbReference type="PANTHER" id="PTHR46191:SF2">
    <property type="entry name" value="HALOACID DEHALOGENASE-LIKE HYDROLASE DOMAIN-CONTAINING PROTEIN 3"/>
    <property type="match status" value="1"/>
</dbReference>
<name>A0A813H262_POLGL</name>
<dbReference type="Gene3D" id="3.40.50.1000">
    <property type="entry name" value="HAD superfamily/HAD-like"/>
    <property type="match status" value="1"/>
</dbReference>
<dbReference type="OrthoDB" id="438906at2759"/>
<dbReference type="PANTHER" id="PTHR46191">
    <property type="match status" value="1"/>
</dbReference>
<reference evidence="1" key="1">
    <citation type="submission" date="2021-02" db="EMBL/GenBank/DDBJ databases">
        <authorList>
            <person name="Dougan E. K."/>
            <person name="Rhodes N."/>
            <person name="Thang M."/>
            <person name="Chan C."/>
        </authorList>
    </citation>
    <scope>NUCLEOTIDE SEQUENCE</scope>
</reference>
<dbReference type="EMBL" id="CAJNNV010030231">
    <property type="protein sequence ID" value="CAE8631871.1"/>
    <property type="molecule type" value="Genomic_DNA"/>
</dbReference>
<keyword evidence="2" id="KW-1185">Reference proteome</keyword>
<dbReference type="InterPro" id="IPR051828">
    <property type="entry name" value="HAD-like_hydrolase_domain"/>
</dbReference>
<accession>A0A813H262</accession>